<protein>
    <submittedName>
        <fullName evidence="1">Uncharacterized protein</fullName>
    </submittedName>
</protein>
<comment type="caution">
    <text evidence="1">The sequence shown here is derived from an EMBL/GenBank/DDBJ whole genome shotgun (WGS) entry which is preliminary data.</text>
</comment>
<evidence type="ECO:0000313" key="1">
    <source>
        <dbReference type="EMBL" id="KAJ1207556.1"/>
    </source>
</evidence>
<gene>
    <name evidence="1" type="ORF">NDU88_002947</name>
</gene>
<organism evidence="1 2">
    <name type="scientific">Pleurodeles waltl</name>
    <name type="common">Iberian ribbed newt</name>
    <dbReference type="NCBI Taxonomy" id="8319"/>
    <lineage>
        <taxon>Eukaryota</taxon>
        <taxon>Metazoa</taxon>
        <taxon>Chordata</taxon>
        <taxon>Craniata</taxon>
        <taxon>Vertebrata</taxon>
        <taxon>Euteleostomi</taxon>
        <taxon>Amphibia</taxon>
        <taxon>Batrachia</taxon>
        <taxon>Caudata</taxon>
        <taxon>Salamandroidea</taxon>
        <taxon>Salamandridae</taxon>
        <taxon>Pleurodelinae</taxon>
        <taxon>Pleurodeles</taxon>
    </lineage>
</organism>
<proteinExistence type="predicted"/>
<accession>A0AAV7W4M2</accession>
<reference evidence="1" key="1">
    <citation type="journal article" date="2022" name="bioRxiv">
        <title>Sequencing and chromosome-scale assembly of the giantPleurodeles waltlgenome.</title>
        <authorList>
            <person name="Brown T."/>
            <person name="Elewa A."/>
            <person name="Iarovenko S."/>
            <person name="Subramanian E."/>
            <person name="Araus A.J."/>
            <person name="Petzold A."/>
            <person name="Susuki M."/>
            <person name="Suzuki K.-i.T."/>
            <person name="Hayashi T."/>
            <person name="Toyoda A."/>
            <person name="Oliveira C."/>
            <person name="Osipova E."/>
            <person name="Leigh N.D."/>
            <person name="Simon A."/>
            <person name="Yun M.H."/>
        </authorList>
    </citation>
    <scope>NUCLEOTIDE SEQUENCE</scope>
    <source>
        <strain evidence="1">20211129_DDA</strain>
        <tissue evidence="1">Liver</tissue>
    </source>
</reference>
<dbReference type="EMBL" id="JANPWB010000002">
    <property type="protein sequence ID" value="KAJ1207556.1"/>
    <property type="molecule type" value="Genomic_DNA"/>
</dbReference>
<name>A0AAV7W4M2_PLEWA</name>
<evidence type="ECO:0000313" key="2">
    <source>
        <dbReference type="Proteomes" id="UP001066276"/>
    </source>
</evidence>
<sequence>MGEEIDAFRRRYGSERRIHQCAPAGIMQLRAASLIFTKSPPIGTQPQASGHFCGRGAYLEEMKPQPFNEAACSAACHGSHSTAPWGSQSRA</sequence>
<dbReference type="Proteomes" id="UP001066276">
    <property type="component" value="Chromosome 1_2"/>
</dbReference>
<dbReference type="AlphaFoldDB" id="A0AAV7W4M2"/>
<keyword evidence="2" id="KW-1185">Reference proteome</keyword>